<dbReference type="OrthoDB" id="1295045at2759"/>
<keyword evidence="2" id="KW-0813">Transport</keyword>
<evidence type="ECO:0000259" key="12">
    <source>
        <dbReference type="PROSITE" id="PS50848"/>
    </source>
</evidence>
<dbReference type="PROSITE" id="PS50848">
    <property type="entry name" value="START"/>
    <property type="match status" value="1"/>
</dbReference>
<dbReference type="Proteomes" id="UP000597762">
    <property type="component" value="Unassembled WGS sequence"/>
</dbReference>
<dbReference type="SMART" id="SM00234">
    <property type="entry name" value="START"/>
    <property type="match status" value="1"/>
</dbReference>
<keyword evidence="5" id="KW-0007">Acetylation</keyword>
<evidence type="ECO:0000256" key="4">
    <source>
        <dbReference type="ARBA" id="ARBA00022553"/>
    </source>
</evidence>
<evidence type="ECO:0000256" key="6">
    <source>
        <dbReference type="ARBA" id="ARBA00023055"/>
    </source>
</evidence>
<keyword evidence="3" id="KW-0963">Cytoplasm</keyword>
<sequence>MGELFQDSEFTDACQELDEPQVEEWEYFTESHGLKIYRQLNKTSGLYQYKVYGTMTEIDAEICSKVYMDLDYRKTWDSYVHELYEKEVSGKKFIYWDVKFPKPMSYRDYVYKRELRTFERNGRKVFVILAQSVQDKENFPEKWMTIRVEDYHQTVTITDDPSGGVQVFMRYYDDPKGMIPAWLVNWASKTAVPAFLDQMKTSCQNYEKYLNTVHFISERLLNVTNS</sequence>
<comment type="subcellular location">
    <subcellularLocation>
        <location evidence="1">Cytoplasm</location>
    </subcellularLocation>
</comment>
<dbReference type="GO" id="GO:0031210">
    <property type="term" value="F:phosphatidylcholine binding"/>
    <property type="evidence" value="ECO:0007669"/>
    <property type="project" value="TreeGrafter"/>
</dbReference>
<protein>
    <recommendedName>
        <fullName evidence="9">Phosphatidylcholine transfer protein</fullName>
    </recommendedName>
    <alternativeName>
        <fullName evidence="11">START domain-containing protein 2</fullName>
    </alternativeName>
    <alternativeName>
        <fullName evidence="10">StAR-related lipid transfer protein 2</fullName>
    </alternativeName>
</protein>
<evidence type="ECO:0000313" key="13">
    <source>
        <dbReference type="EMBL" id="CAE1296049.1"/>
    </source>
</evidence>
<dbReference type="InterPro" id="IPR051213">
    <property type="entry name" value="START_lipid_transfer"/>
</dbReference>
<dbReference type="EMBL" id="CAHIKZ030003087">
    <property type="protein sequence ID" value="CAE1296049.1"/>
    <property type="molecule type" value="Genomic_DNA"/>
</dbReference>
<reference evidence="13" key="1">
    <citation type="submission" date="2021-01" db="EMBL/GenBank/DDBJ databases">
        <authorList>
            <person name="Li R."/>
            <person name="Bekaert M."/>
        </authorList>
    </citation>
    <scope>NUCLEOTIDE SEQUENCE</scope>
    <source>
        <strain evidence="13">Farmed</strain>
    </source>
</reference>
<dbReference type="PANTHER" id="PTHR19308">
    <property type="entry name" value="PHOSPHATIDYLCHOLINE TRANSFER PROTEIN"/>
    <property type="match status" value="1"/>
</dbReference>
<evidence type="ECO:0000256" key="11">
    <source>
        <dbReference type="ARBA" id="ARBA00079049"/>
    </source>
</evidence>
<dbReference type="InterPro" id="IPR023393">
    <property type="entry name" value="START-like_dom_sf"/>
</dbReference>
<evidence type="ECO:0000256" key="5">
    <source>
        <dbReference type="ARBA" id="ARBA00022990"/>
    </source>
</evidence>
<evidence type="ECO:0000256" key="3">
    <source>
        <dbReference type="ARBA" id="ARBA00022490"/>
    </source>
</evidence>
<evidence type="ECO:0000256" key="7">
    <source>
        <dbReference type="ARBA" id="ARBA00023121"/>
    </source>
</evidence>
<evidence type="ECO:0000256" key="10">
    <source>
        <dbReference type="ARBA" id="ARBA00077188"/>
    </source>
</evidence>
<evidence type="ECO:0000313" key="14">
    <source>
        <dbReference type="Proteomes" id="UP000597762"/>
    </source>
</evidence>
<evidence type="ECO:0000256" key="8">
    <source>
        <dbReference type="ARBA" id="ARBA00063535"/>
    </source>
</evidence>
<evidence type="ECO:0000256" key="9">
    <source>
        <dbReference type="ARBA" id="ARBA00069061"/>
    </source>
</evidence>
<proteinExistence type="predicted"/>
<accession>A0A812DE34</accession>
<gene>
    <name evidence="13" type="ORF">SPHA_51200</name>
</gene>
<dbReference type="FunFam" id="3.30.530.20:FF:000017">
    <property type="entry name" value="Phosphatidylcholine transfer protein, putative"/>
    <property type="match status" value="1"/>
</dbReference>
<dbReference type="AlphaFoldDB" id="A0A812DE34"/>
<dbReference type="PANTHER" id="PTHR19308:SF39">
    <property type="entry name" value="PHOSPHATIDYLCHOLINE TRANSFER PROTEIN"/>
    <property type="match status" value="1"/>
</dbReference>
<dbReference type="GO" id="GO:0005829">
    <property type="term" value="C:cytosol"/>
    <property type="evidence" value="ECO:0007669"/>
    <property type="project" value="UniProtKB-ARBA"/>
</dbReference>
<dbReference type="GO" id="GO:0008525">
    <property type="term" value="F:phosphatidylcholine transporter activity"/>
    <property type="evidence" value="ECO:0007669"/>
    <property type="project" value="TreeGrafter"/>
</dbReference>
<keyword evidence="6" id="KW-0445">Lipid transport</keyword>
<keyword evidence="14" id="KW-1185">Reference proteome</keyword>
<dbReference type="SUPFAM" id="SSF55961">
    <property type="entry name" value="Bet v1-like"/>
    <property type="match status" value="1"/>
</dbReference>
<name>A0A812DE34_ACAPH</name>
<keyword evidence="7" id="KW-0446">Lipid-binding</keyword>
<feature type="domain" description="START" evidence="12">
    <location>
        <begin position="23"/>
        <end position="208"/>
    </location>
</feature>
<evidence type="ECO:0000256" key="1">
    <source>
        <dbReference type="ARBA" id="ARBA00004496"/>
    </source>
</evidence>
<comment type="subunit">
    <text evidence="8">Interacts with ACOT13/THEM2.</text>
</comment>
<dbReference type="InterPro" id="IPR002913">
    <property type="entry name" value="START_lipid-bd_dom"/>
</dbReference>
<evidence type="ECO:0000256" key="2">
    <source>
        <dbReference type="ARBA" id="ARBA00022448"/>
    </source>
</evidence>
<dbReference type="Gene3D" id="3.30.530.20">
    <property type="match status" value="1"/>
</dbReference>
<dbReference type="Pfam" id="PF01852">
    <property type="entry name" value="START"/>
    <property type="match status" value="1"/>
</dbReference>
<comment type="caution">
    <text evidence="13">The sequence shown here is derived from an EMBL/GenBank/DDBJ whole genome shotgun (WGS) entry which is preliminary data.</text>
</comment>
<keyword evidence="4" id="KW-0597">Phosphoprotein</keyword>
<organism evidence="13 14">
    <name type="scientific">Acanthosepion pharaonis</name>
    <name type="common">Pharaoh cuttlefish</name>
    <name type="synonym">Sepia pharaonis</name>
    <dbReference type="NCBI Taxonomy" id="158019"/>
    <lineage>
        <taxon>Eukaryota</taxon>
        <taxon>Metazoa</taxon>
        <taxon>Spiralia</taxon>
        <taxon>Lophotrochozoa</taxon>
        <taxon>Mollusca</taxon>
        <taxon>Cephalopoda</taxon>
        <taxon>Coleoidea</taxon>
        <taxon>Decapodiformes</taxon>
        <taxon>Sepiida</taxon>
        <taxon>Sepiina</taxon>
        <taxon>Sepiidae</taxon>
        <taxon>Acanthosepion</taxon>
    </lineage>
</organism>